<gene>
    <name evidence="1" type="ORF">EYE40_08550</name>
</gene>
<reference evidence="2" key="1">
    <citation type="submission" date="2019-02" db="EMBL/GenBank/DDBJ databases">
        <title>Glaciihabitans arcticus sp. nov., a psychrotolerant bacterium isolated from polar soil.</title>
        <authorList>
            <person name="Dahal R.H."/>
        </authorList>
    </citation>
    <scope>NUCLEOTIDE SEQUENCE [LARGE SCALE GENOMIC DNA]</scope>
    <source>
        <strain evidence="2">RP-3-7</strain>
    </source>
</reference>
<proteinExistence type="predicted"/>
<sequence length="790" mass="85350">MTKFSAEIVKAAVAATTPEEASDLQALIALSIGGEYIRPLGDRPNNYGTLASAADYDLKLVETITNMQDAVVDRAALAKYGSREGAAAALRNPRDAAAELLGDKSDADLADLAQVTFHESDPPTDKTLKFTAVFRDKGTGISNSQIPKTIFGLGGSYKEDAAYLQGAFGLGGELTYRNADYVVLVTRKAPELLVVGEEDRISVAVVEWRRLTKVESAYYLVDAEWDEPGDIANPWSCSASEAPAFEPGTHLALISYKTKHLHRQREGDARSFDTIINTRLVRPVFPVRWRNYLARGAERSTVIRGLESRLDNTDYDFTRESATMPFIWEGKTFLLDIGYTLFNEPNEKGKRASFVAYNHAVLFTSNGQVQNHWTPAEFRQRTKLKKLDQRVLVEVNLDALPIAARTSLFTADRAETVKSEFALRLESQVLSFVDEWDSLRDENRLAVEKQIRSATKSNTRGVSDKIRRAFAVRGFGASAAAGVAAGGAGGGGTNSGGSSGGKRKVLKLNVDPTLIAGPSTLNLVIGETRFVSFTVDALDEFFNSGRGEIEVSADDNIPFELNESIAIGLAHNGYFRVGIGVPDGFEPAEFAITFSIKNWTKASGGLGANLEHTCVIQLVTELPGKGAGAGAKPTGNPGKDGVGQGSNVVLLWDTIENRNEWTAQTVGQLELVEAQSVANTNPDFADLLKLGSTEVQCLILNSTYGPLVSYLNARAQSVGGVTIDEMKARYAIGVGVEMLVLDEEAEKLAKNESVLLNDDQKAGAYRAAARGTLAILPDFDDLAKIVATDE</sequence>
<organism evidence="1 2">
    <name type="scientific">Glaciihabitans arcticus</name>
    <dbReference type="NCBI Taxonomy" id="2668039"/>
    <lineage>
        <taxon>Bacteria</taxon>
        <taxon>Bacillati</taxon>
        <taxon>Actinomycetota</taxon>
        <taxon>Actinomycetes</taxon>
        <taxon>Micrococcales</taxon>
        <taxon>Microbacteriaceae</taxon>
        <taxon>Glaciihabitans</taxon>
    </lineage>
</organism>
<dbReference type="InterPro" id="IPR036890">
    <property type="entry name" value="HATPase_C_sf"/>
</dbReference>
<evidence type="ECO:0000313" key="2">
    <source>
        <dbReference type="Proteomes" id="UP000294194"/>
    </source>
</evidence>
<dbReference type="RefSeq" id="WP_130981547.1">
    <property type="nucleotide sequence ID" value="NZ_SISG01000001.1"/>
</dbReference>
<dbReference type="Proteomes" id="UP000294194">
    <property type="component" value="Unassembled WGS sequence"/>
</dbReference>
<evidence type="ECO:0000313" key="1">
    <source>
        <dbReference type="EMBL" id="TBN57436.1"/>
    </source>
</evidence>
<accession>A0A4Q9GR77</accession>
<protein>
    <submittedName>
        <fullName evidence="1">Uncharacterized protein</fullName>
    </submittedName>
</protein>
<keyword evidence="2" id="KW-1185">Reference proteome</keyword>
<dbReference type="AlphaFoldDB" id="A0A4Q9GR77"/>
<comment type="caution">
    <text evidence="1">The sequence shown here is derived from an EMBL/GenBank/DDBJ whole genome shotgun (WGS) entry which is preliminary data.</text>
</comment>
<dbReference type="SUPFAM" id="SSF55874">
    <property type="entry name" value="ATPase domain of HSP90 chaperone/DNA topoisomerase II/histidine kinase"/>
    <property type="match status" value="1"/>
</dbReference>
<name>A0A4Q9GR77_9MICO</name>
<dbReference type="EMBL" id="SISG01000001">
    <property type="protein sequence ID" value="TBN57436.1"/>
    <property type="molecule type" value="Genomic_DNA"/>
</dbReference>